<keyword evidence="6" id="KW-0325">Glycoprotein</keyword>
<dbReference type="PANTHER" id="PTHR24269:SF16">
    <property type="entry name" value="PROTEIN SLG1"/>
    <property type="match status" value="1"/>
</dbReference>
<evidence type="ECO:0000259" key="8">
    <source>
        <dbReference type="PROSITE" id="PS51212"/>
    </source>
</evidence>
<name>K1WDM7_MARBU</name>
<keyword evidence="10" id="KW-1185">Reference proteome</keyword>
<feature type="domain" description="WSC" evidence="8">
    <location>
        <begin position="46"/>
        <end position="147"/>
    </location>
</feature>
<accession>K1WDM7</accession>
<keyword evidence="5" id="KW-0472">Membrane</keyword>
<evidence type="ECO:0000256" key="6">
    <source>
        <dbReference type="ARBA" id="ARBA00023180"/>
    </source>
</evidence>
<dbReference type="PROSITE" id="PS51212">
    <property type="entry name" value="WSC"/>
    <property type="match status" value="1"/>
</dbReference>
<dbReference type="HOGENOM" id="CLU_116866_1_0_1"/>
<organism evidence="9 10">
    <name type="scientific">Marssonina brunnea f. sp. multigermtubi (strain MB_m1)</name>
    <name type="common">Marssonina leaf spot fungus</name>
    <dbReference type="NCBI Taxonomy" id="1072389"/>
    <lineage>
        <taxon>Eukaryota</taxon>
        <taxon>Fungi</taxon>
        <taxon>Dikarya</taxon>
        <taxon>Ascomycota</taxon>
        <taxon>Pezizomycotina</taxon>
        <taxon>Leotiomycetes</taxon>
        <taxon>Helotiales</taxon>
        <taxon>Drepanopezizaceae</taxon>
        <taxon>Drepanopeziza</taxon>
    </lineage>
</organism>
<sequence>MALLAFPALLLALLLALLGPAQAEAANITITPETSANATISEGNSQYEYHGCYEESGLGNNATNGMRALSSGKMESRDDMTVEVCLNYCADGGWAFAGLQYTKECYCAPLISSVATKRDDSACDLACAGNTSEFCGGALKLSVYQMSSNSEGAGTKAVGHAPVSSILALGVAMGVLLCLA</sequence>
<evidence type="ECO:0000256" key="3">
    <source>
        <dbReference type="ARBA" id="ARBA00022729"/>
    </source>
</evidence>
<dbReference type="eggNOG" id="KOG4157">
    <property type="taxonomic scope" value="Eukaryota"/>
</dbReference>
<keyword evidence="2" id="KW-0812">Transmembrane</keyword>
<dbReference type="GO" id="GO:0005886">
    <property type="term" value="C:plasma membrane"/>
    <property type="evidence" value="ECO:0007669"/>
    <property type="project" value="TreeGrafter"/>
</dbReference>
<evidence type="ECO:0000256" key="7">
    <source>
        <dbReference type="SAM" id="SignalP"/>
    </source>
</evidence>
<dbReference type="AlphaFoldDB" id="K1WDM7"/>
<evidence type="ECO:0000256" key="2">
    <source>
        <dbReference type="ARBA" id="ARBA00022692"/>
    </source>
</evidence>
<evidence type="ECO:0000313" key="10">
    <source>
        <dbReference type="Proteomes" id="UP000006753"/>
    </source>
</evidence>
<reference evidence="9 10" key="1">
    <citation type="journal article" date="2012" name="BMC Genomics">
        <title>Sequencing the genome of Marssonina brunnea reveals fungus-poplar co-evolution.</title>
        <authorList>
            <person name="Zhu S."/>
            <person name="Cao Y.-Z."/>
            <person name="Jiang C."/>
            <person name="Tan B.-Y."/>
            <person name="Wang Z."/>
            <person name="Feng S."/>
            <person name="Zhang L."/>
            <person name="Su X.-H."/>
            <person name="Brejova B."/>
            <person name="Vinar T."/>
            <person name="Xu M."/>
            <person name="Wang M.-X."/>
            <person name="Zhang S.-G."/>
            <person name="Huang M.-R."/>
            <person name="Wu R."/>
            <person name="Zhou Y."/>
        </authorList>
    </citation>
    <scope>NUCLEOTIDE SEQUENCE [LARGE SCALE GENOMIC DNA]</scope>
    <source>
        <strain evidence="9 10">MB_m1</strain>
    </source>
</reference>
<dbReference type="OMA" id="RECWCAQ"/>
<dbReference type="OrthoDB" id="5985073at2759"/>
<protein>
    <submittedName>
        <fullName evidence="9">WSC domain-containing protein</fullName>
    </submittedName>
</protein>
<dbReference type="Proteomes" id="UP000006753">
    <property type="component" value="Unassembled WGS sequence"/>
</dbReference>
<feature type="signal peptide" evidence="7">
    <location>
        <begin position="1"/>
        <end position="23"/>
    </location>
</feature>
<proteinExistence type="predicted"/>
<dbReference type="EMBL" id="JH921441">
    <property type="protein sequence ID" value="EKD15525.1"/>
    <property type="molecule type" value="Genomic_DNA"/>
</dbReference>
<dbReference type="KEGG" id="mbe:MBM_06153"/>
<keyword evidence="4" id="KW-1133">Transmembrane helix</keyword>
<dbReference type="Pfam" id="PF01822">
    <property type="entry name" value="WSC"/>
    <property type="match status" value="1"/>
</dbReference>
<gene>
    <name evidence="9" type="ORF">MBM_06153</name>
</gene>
<dbReference type="PANTHER" id="PTHR24269">
    <property type="entry name" value="KREMEN PROTEIN"/>
    <property type="match status" value="1"/>
</dbReference>
<feature type="chain" id="PRO_5003852439" evidence="7">
    <location>
        <begin position="24"/>
        <end position="180"/>
    </location>
</feature>
<dbReference type="RefSeq" id="XP_007294042.1">
    <property type="nucleotide sequence ID" value="XM_007293980.1"/>
</dbReference>
<dbReference type="GeneID" id="18762088"/>
<evidence type="ECO:0000256" key="5">
    <source>
        <dbReference type="ARBA" id="ARBA00023136"/>
    </source>
</evidence>
<evidence type="ECO:0000256" key="4">
    <source>
        <dbReference type="ARBA" id="ARBA00022989"/>
    </source>
</evidence>
<dbReference type="InterPro" id="IPR051836">
    <property type="entry name" value="Kremen_rcpt"/>
</dbReference>
<evidence type="ECO:0000313" key="9">
    <source>
        <dbReference type="EMBL" id="EKD15525.1"/>
    </source>
</evidence>
<evidence type="ECO:0000256" key="1">
    <source>
        <dbReference type="ARBA" id="ARBA00004167"/>
    </source>
</evidence>
<comment type="subcellular location">
    <subcellularLocation>
        <location evidence="1">Membrane</location>
        <topology evidence="1">Single-pass membrane protein</topology>
    </subcellularLocation>
</comment>
<dbReference type="InterPro" id="IPR002889">
    <property type="entry name" value="WSC_carb-bd"/>
</dbReference>
<dbReference type="InParanoid" id="K1WDM7"/>
<dbReference type="SMART" id="SM00321">
    <property type="entry name" value="WSC"/>
    <property type="match status" value="1"/>
</dbReference>
<keyword evidence="3 7" id="KW-0732">Signal</keyword>